<dbReference type="Proteomes" id="UP001597097">
    <property type="component" value="Unassembled WGS sequence"/>
</dbReference>
<evidence type="ECO:0000313" key="4">
    <source>
        <dbReference type="Proteomes" id="UP001597097"/>
    </source>
</evidence>
<accession>A0ABW4GBF7</accession>
<feature type="region of interest" description="Disordered" evidence="1">
    <location>
        <begin position="129"/>
        <end position="174"/>
    </location>
</feature>
<evidence type="ECO:0000256" key="1">
    <source>
        <dbReference type="SAM" id="MobiDB-lite"/>
    </source>
</evidence>
<feature type="transmembrane region" description="Helical" evidence="2">
    <location>
        <begin position="80"/>
        <end position="100"/>
    </location>
</feature>
<dbReference type="EMBL" id="JBHUCM010000018">
    <property type="protein sequence ID" value="MFD1540062.1"/>
    <property type="molecule type" value="Genomic_DNA"/>
</dbReference>
<keyword evidence="2" id="KW-1133">Transmembrane helix</keyword>
<feature type="region of interest" description="Disordered" evidence="1">
    <location>
        <begin position="1"/>
        <end position="77"/>
    </location>
</feature>
<proteinExistence type="predicted"/>
<gene>
    <name evidence="3" type="ORF">ACFSJ0_23615</name>
</gene>
<evidence type="ECO:0000313" key="3">
    <source>
        <dbReference type="EMBL" id="MFD1540062.1"/>
    </source>
</evidence>
<evidence type="ECO:0008006" key="5">
    <source>
        <dbReference type="Google" id="ProtNLM"/>
    </source>
</evidence>
<sequence length="174" mass="18495">MTTRTEQESRRGAAVRGVPPKTAPKTGPRRPGVPHQSKPIPRSRPGGPETAGLGDGEILASPERARPALKRRPSRGRQRAPFVLLVVGLMCGGLVSLLLLNTVLAQDSITAANLRDEIAVARQANEEAKLANEKEMGPGPVAEKAELQGEHRDWDKPNVLTDAGADSGQVDPGR</sequence>
<reference evidence="4" key="1">
    <citation type="journal article" date="2019" name="Int. J. Syst. Evol. Microbiol.">
        <title>The Global Catalogue of Microorganisms (GCM) 10K type strain sequencing project: providing services to taxonomists for standard genome sequencing and annotation.</title>
        <authorList>
            <consortium name="The Broad Institute Genomics Platform"/>
            <consortium name="The Broad Institute Genome Sequencing Center for Infectious Disease"/>
            <person name="Wu L."/>
            <person name="Ma J."/>
        </authorList>
    </citation>
    <scope>NUCLEOTIDE SEQUENCE [LARGE SCALE GENOMIC DNA]</scope>
    <source>
        <strain evidence="4">CGMCC 1.15399</strain>
    </source>
</reference>
<dbReference type="RefSeq" id="WP_219538447.1">
    <property type="nucleotide sequence ID" value="NZ_JAHKRM010000047.1"/>
</dbReference>
<feature type="compositionally biased region" description="Basic residues" evidence="1">
    <location>
        <begin position="67"/>
        <end position="77"/>
    </location>
</feature>
<name>A0ABW4GBF7_9ACTN</name>
<organism evidence="3 4">
    <name type="scientific">Nonomuraea guangzhouensis</name>
    <dbReference type="NCBI Taxonomy" id="1291555"/>
    <lineage>
        <taxon>Bacteria</taxon>
        <taxon>Bacillati</taxon>
        <taxon>Actinomycetota</taxon>
        <taxon>Actinomycetes</taxon>
        <taxon>Streptosporangiales</taxon>
        <taxon>Streptosporangiaceae</taxon>
        <taxon>Nonomuraea</taxon>
    </lineage>
</organism>
<keyword evidence="4" id="KW-1185">Reference proteome</keyword>
<keyword evidence="2" id="KW-0472">Membrane</keyword>
<comment type="caution">
    <text evidence="3">The sequence shown here is derived from an EMBL/GenBank/DDBJ whole genome shotgun (WGS) entry which is preliminary data.</text>
</comment>
<keyword evidence="2" id="KW-0812">Transmembrane</keyword>
<feature type="compositionally biased region" description="Basic and acidic residues" evidence="1">
    <location>
        <begin position="1"/>
        <end position="11"/>
    </location>
</feature>
<feature type="compositionally biased region" description="Basic and acidic residues" evidence="1">
    <location>
        <begin position="143"/>
        <end position="156"/>
    </location>
</feature>
<protein>
    <recommendedName>
        <fullName evidence="5">Cell division protein FtsL</fullName>
    </recommendedName>
</protein>
<evidence type="ECO:0000256" key="2">
    <source>
        <dbReference type="SAM" id="Phobius"/>
    </source>
</evidence>